<dbReference type="EMBL" id="AP019400">
    <property type="protein sequence ID" value="BBI34159.1"/>
    <property type="molecule type" value="Genomic_DNA"/>
</dbReference>
<gene>
    <name evidence="1" type="ORF">KCTCHS21_35580</name>
</gene>
<dbReference type="Proteomes" id="UP000289856">
    <property type="component" value="Chromosome"/>
</dbReference>
<accession>A0A3T1D7X8</accession>
<sequence length="150" mass="17619">MKGLIKRGITGFATEQNGVDPQDVKSFLSFIHAIVKGQVEWKDVDIVGKNYYWILVSTDQQQISFFLNAYFPLVAIRIESPKSEFGYLTAVELEELFPKLSQYNYQVLGKEDLEEEILRDEIEQLDEMEIKQAEYWKPRTIEEIVFNNWD</sequence>
<keyword evidence="2" id="KW-1185">Reference proteome</keyword>
<organism evidence="1 2">
    <name type="scientific">Cohnella abietis</name>
    <dbReference type="NCBI Taxonomy" id="2507935"/>
    <lineage>
        <taxon>Bacteria</taxon>
        <taxon>Bacillati</taxon>
        <taxon>Bacillota</taxon>
        <taxon>Bacilli</taxon>
        <taxon>Bacillales</taxon>
        <taxon>Paenibacillaceae</taxon>
        <taxon>Cohnella</taxon>
    </lineage>
</organism>
<name>A0A3T1D7X8_9BACL</name>
<dbReference type="KEGG" id="cohn:KCTCHS21_35580"/>
<evidence type="ECO:0000313" key="1">
    <source>
        <dbReference type="EMBL" id="BBI34159.1"/>
    </source>
</evidence>
<reference evidence="1 2" key="1">
    <citation type="submission" date="2019-01" db="EMBL/GenBank/DDBJ databases">
        <title>Complete genome sequence of Cohnella hallensis HS21 isolated from Korean fir (Abies koreana) rhizospheric soil.</title>
        <authorList>
            <person name="Jiang L."/>
            <person name="Kang S.W."/>
            <person name="Kim S."/>
            <person name="Jung J."/>
            <person name="Kim C.Y."/>
            <person name="Kim D.H."/>
            <person name="Kim S.W."/>
            <person name="Lee J."/>
        </authorList>
    </citation>
    <scope>NUCLEOTIDE SEQUENCE [LARGE SCALE GENOMIC DNA]</scope>
    <source>
        <strain evidence="1 2">HS21</strain>
    </source>
</reference>
<dbReference type="OrthoDB" id="6313019at2"/>
<dbReference type="AlphaFoldDB" id="A0A3T1D7X8"/>
<evidence type="ECO:0000313" key="2">
    <source>
        <dbReference type="Proteomes" id="UP000289856"/>
    </source>
</evidence>
<proteinExistence type="predicted"/>
<protein>
    <submittedName>
        <fullName evidence="1">Uncharacterized protein</fullName>
    </submittedName>
</protein>
<dbReference type="RefSeq" id="WP_130611050.1">
    <property type="nucleotide sequence ID" value="NZ_AP019400.1"/>
</dbReference>